<dbReference type="InterPro" id="IPR036388">
    <property type="entry name" value="WH-like_DNA-bd_sf"/>
</dbReference>
<dbReference type="Pfam" id="PF09339">
    <property type="entry name" value="HTH_IclR"/>
    <property type="match status" value="1"/>
</dbReference>
<evidence type="ECO:0000256" key="2">
    <source>
        <dbReference type="ARBA" id="ARBA00023125"/>
    </source>
</evidence>
<evidence type="ECO:0000313" key="6">
    <source>
        <dbReference type="EMBL" id="MQQ99635.1"/>
    </source>
</evidence>
<accession>A0A843YSG9</accession>
<dbReference type="AlphaFoldDB" id="A0A843YSG9"/>
<organism evidence="6 7">
    <name type="scientific">Glaciimonas soli</name>
    <dbReference type="NCBI Taxonomy" id="2590999"/>
    <lineage>
        <taxon>Bacteria</taxon>
        <taxon>Pseudomonadati</taxon>
        <taxon>Pseudomonadota</taxon>
        <taxon>Betaproteobacteria</taxon>
        <taxon>Burkholderiales</taxon>
        <taxon>Oxalobacteraceae</taxon>
        <taxon>Glaciimonas</taxon>
    </lineage>
</organism>
<evidence type="ECO:0000313" key="7">
    <source>
        <dbReference type="Proteomes" id="UP000451565"/>
    </source>
</evidence>
<dbReference type="PROSITE" id="PS51078">
    <property type="entry name" value="ICLR_ED"/>
    <property type="match status" value="1"/>
</dbReference>
<dbReference type="SUPFAM" id="SSF46785">
    <property type="entry name" value="Winged helix' DNA-binding domain"/>
    <property type="match status" value="1"/>
</dbReference>
<gene>
    <name evidence="6" type="ORF">GEV47_02910</name>
</gene>
<dbReference type="InterPro" id="IPR050707">
    <property type="entry name" value="HTH_MetabolicPath_Reg"/>
</dbReference>
<dbReference type="PANTHER" id="PTHR30136">
    <property type="entry name" value="HELIX-TURN-HELIX TRANSCRIPTIONAL REGULATOR, ICLR FAMILY"/>
    <property type="match status" value="1"/>
</dbReference>
<dbReference type="GO" id="GO:0003677">
    <property type="term" value="F:DNA binding"/>
    <property type="evidence" value="ECO:0007669"/>
    <property type="project" value="UniProtKB-KW"/>
</dbReference>
<name>A0A843YSG9_9BURK</name>
<comment type="caution">
    <text evidence="6">The sequence shown here is derived from an EMBL/GenBank/DDBJ whole genome shotgun (WGS) entry which is preliminary data.</text>
</comment>
<feature type="domain" description="IclR-ED" evidence="5">
    <location>
        <begin position="82"/>
        <end position="267"/>
    </location>
</feature>
<dbReference type="Proteomes" id="UP000451565">
    <property type="component" value="Unassembled WGS sequence"/>
</dbReference>
<dbReference type="InterPro" id="IPR005471">
    <property type="entry name" value="Tscrpt_reg_IclR_N"/>
</dbReference>
<sequence>MQNTKPADSETDADRKYTVPGLERGLRILMEFSAREPVLSAPEIARRLDIPRSTVFRILQTLESLGFLERGQDERYFRLGVAVLRLGFDYLNSLELTDLGLPIITRLRDSSGYSSQIVIRDDRHVVFVAKAASHDSYFSTVNVGTRLPAHATVLGRVLLGDLSLEELKTVFPEKHLQRFTEFTPDTVEELYQRVQEDAQRGYAISQSFFEKGISVITAPVRNDSGKIVAAISLTLPVPMIDQERLAQQHLVDDLVAAAMELSRQLNYRGDAKKTTHPFEKALGLR</sequence>
<evidence type="ECO:0000256" key="3">
    <source>
        <dbReference type="ARBA" id="ARBA00023163"/>
    </source>
</evidence>
<dbReference type="Pfam" id="PF01614">
    <property type="entry name" value="IclR_C"/>
    <property type="match status" value="1"/>
</dbReference>
<proteinExistence type="predicted"/>
<dbReference type="SMART" id="SM00346">
    <property type="entry name" value="HTH_ICLR"/>
    <property type="match status" value="1"/>
</dbReference>
<dbReference type="FunFam" id="1.10.10.10:FF:000056">
    <property type="entry name" value="IclR family transcriptional regulator"/>
    <property type="match status" value="1"/>
</dbReference>
<dbReference type="GO" id="GO:0003700">
    <property type="term" value="F:DNA-binding transcription factor activity"/>
    <property type="evidence" value="ECO:0007669"/>
    <property type="project" value="TreeGrafter"/>
</dbReference>
<keyword evidence="1" id="KW-0805">Transcription regulation</keyword>
<dbReference type="OrthoDB" id="9807558at2"/>
<dbReference type="InterPro" id="IPR036390">
    <property type="entry name" value="WH_DNA-bd_sf"/>
</dbReference>
<evidence type="ECO:0000259" key="4">
    <source>
        <dbReference type="PROSITE" id="PS51077"/>
    </source>
</evidence>
<protein>
    <submittedName>
        <fullName evidence="6">Helix-turn-helix domain-containing protein</fullName>
    </submittedName>
</protein>
<dbReference type="EMBL" id="WINI01000001">
    <property type="protein sequence ID" value="MQQ99635.1"/>
    <property type="molecule type" value="Genomic_DNA"/>
</dbReference>
<dbReference type="SUPFAM" id="SSF55781">
    <property type="entry name" value="GAF domain-like"/>
    <property type="match status" value="1"/>
</dbReference>
<evidence type="ECO:0000259" key="5">
    <source>
        <dbReference type="PROSITE" id="PS51078"/>
    </source>
</evidence>
<evidence type="ECO:0000256" key="1">
    <source>
        <dbReference type="ARBA" id="ARBA00023015"/>
    </source>
</evidence>
<keyword evidence="7" id="KW-1185">Reference proteome</keyword>
<dbReference type="Gene3D" id="3.30.450.40">
    <property type="match status" value="1"/>
</dbReference>
<keyword evidence="3" id="KW-0804">Transcription</keyword>
<dbReference type="PROSITE" id="PS51077">
    <property type="entry name" value="HTH_ICLR"/>
    <property type="match status" value="1"/>
</dbReference>
<dbReference type="InterPro" id="IPR029016">
    <property type="entry name" value="GAF-like_dom_sf"/>
</dbReference>
<dbReference type="PANTHER" id="PTHR30136:SF34">
    <property type="entry name" value="TRANSCRIPTIONAL REGULATOR"/>
    <property type="match status" value="1"/>
</dbReference>
<dbReference type="Gene3D" id="1.10.10.10">
    <property type="entry name" value="Winged helix-like DNA-binding domain superfamily/Winged helix DNA-binding domain"/>
    <property type="match status" value="1"/>
</dbReference>
<dbReference type="CDD" id="cd00090">
    <property type="entry name" value="HTH_ARSR"/>
    <property type="match status" value="1"/>
</dbReference>
<dbReference type="InterPro" id="IPR014757">
    <property type="entry name" value="Tscrpt_reg_IclR_C"/>
</dbReference>
<dbReference type="GO" id="GO:0045892">
    <property type="term" value="P:negative regulation of DNA-templated transcription"/>
    <property type="evidence" value="ECO:0007669"/>
    <property type="project" value="TreeGrafter"/>
</dbReference>
<reference evidence="6 7" key="1">
    <citation type="submission" date="2019-10" db="EMBL/GenBank/DDBJ databases">
        <title>Glaciimonas soli sp. nov., a psychrophilic bacterium isolated from the forest soil of a high elevation mountain in Taiwan.</title>
        <authorList>
            <person name="Wang L.-T."/>
            <person name="Shieh W.Y."/>
        </authorList>
    </citation>
    <scope>NUCLEOTIDE SEQUENCE [LARGE SCALE GENOMIC DNA]</scope>
    <source>
        <strain evidence="6 7">GS1</strain>
    </source>
</reference>
<feature type="domain" description="HTH iclR-type" evidence="4">
    <location>
        <begin position="19"/>
        <end position="81"/>
    </location>
</feature>
<keyword evidence="2" id="KW-0238">DNA-binding</keyword>
<dbReference type="InterPro" id="IPR011991">
    <property type="entry name" value="ArsR-like_HTH"/>
</dbReference>